<organism evidence="3 4">
    <name type="scientific">Limosilactobacillus mucosae DSM 13345</name>
    <dbReference type="NCBI Taxonomy" id="1423771"/>
    <lineage>
        <taxon>Bacteria</taxon>
        <taxon>Bacillati</taxon>
        <taxon>Bacillota</taxon>
        <taxon>Bacilli</taxon>
        <taxon>Lactobacillales</taxon>
        <taxon>Lactobacillaceae</taxon>
        <taxon>Limosilactobacillus</taxon>
    </lineage>
</organism>
<evidence type="ECO:0000313" key="4">
    <source>
        <dbReference type="Proteomes" id="UP000050901"/>
    </source>
</evidence>
<evidence type="ECO:0000256" key="1">
    <source>
        <dbReference type="ARBA" id="ARBA00022723"/>
    </source>
</evidence>
<dbReference type="InterPro" id="IPR036163">
    <property type="entry name" value="HMA_dom_sf"/>
</dbReference>
<dbReference type="Pfam" id="PF00403">
    <property type="entry name" value="HMA"/>
    <property type="match status" value="1"/>
</dbReference>
<evidence type="ECO:0000313" key="3">
    <source>
        <dbReference type="EMBL" id="KRL25225.1"/>
    </source>
</evidence>
<feature type="domain" description="HMA" evidence="2">
    <location>
        <begin position="27"/>
        <end position="93"/>
    </location>
</feature>
<proteinExistence type="predicted"/>
<dbReference type="CDD" id="cd00371">
    <property type="entry name" value="HMA"/>
    <property type="match status" value="1"/>
</dbReference>
<reference evidence="3 4" key="1">
    <citation type="journal article" date="2015" name="Genome Announc.">
        <title>Expanding the biotechnology potential of lactobacilli through comparative genomics of 213 strains and associated genera.</title>
        <authorList>
            <person name="Sun Z."/>
            <person name="Harris H.M."/>
            <person name="McCann A."/>
            <person name="Guo C."/>
            <person name="Argimon S."/>
            <person name="Zhang W."/>
            <person name="Yang X."/>
            <person name="Jeffery I.B."/>
            <person name="Cooney J.C."/>
            <person name="Kagawa T.F."/>
            <person name="Liu W."/>
            <person name="Song Y."/>
            <person name="Salvetti E."/>
            <person name="Wrobel A."/>
            <person name="Rasinkangas P."/>
            <person name="Parkhill J."/>
            <person name="Rea M.C."/>
            <person name="O'Sullivan O."/>
            <person name="Ritari J."/>
            <person name="Douillard F.P."/>
            <person name="Paul Ross R."/>
            <person name="Yang R."/>
            <person name="Briner A.E."/>
            <person name="Felis G.E."/>
            <person name="de Vos W.M."/>
            <person name="Barrangou R."/>
            <person name="Klaenhammer T.R."/>
            <person name="Caufield P.W."/>
            <person name="Cui Y."/>
            <person name="Zhang H."/>
            <person name="O'Toole P.W."/>
        </authorList>
    </citation>
    <scope>NUCLEOTIDE SEQUENCE [LARGE SCALE GENOMIC DNA]</scope>
    <source>
        <strain evidence="3 4">DSM 13345</strain>
    </source>
</reference>
<sequence length="100" mass="11140">MISVNYFSVNLKYDVINQLLKELNIMKKVVLKLNDLSCPSCMSKIQKAVSQQPGVKDAVVMFNAGKVKAEVDEKLIAPEKLSSIVNQLGYQVEKIIVKEA</sequence>
<dbReference type="AlphaFoldDB" id="A0A0R1P056"/>
<dbReference type="PROSITE" id="PS50846">
    <property type="entry name" value="HMA_2"/>
    <property type="match status" value="1"/>
</dbReference>
<dbReference type="GO" id="GO:0046872">
    <property type="term" value="F:metal ion binding"/>
    <property type="evidence" value="ECO:0007669"/>
    <property type="project" value="UniProtKB-KW"/>
</dbReference>
<dbReference type="Proteomes" id="UP000050901">
    <property type="component" value="Unassembled WGS sequence"/>
</dbReference>
<dbReference type="EMBL" id="AZEQ01000013">
    <property type="protein sequence ID" value="KRL25225.1"/>
    <property type="molecule type" value="Genomic_DNA"/>
</dbReference>
<dbReference type="PATRIC" id="fig|1423771.3.peg.498"/>
<dbReference type="SUPFAM" id="SSF55008">
    <property type="entry name" value="HMA, heavy metal-associated domain"/>
    <property type="match status" value="1"/>
</dbReference>
<accession>A0A0R1P056</accession>
<dbReference type="Gene3D" id="3.30.70.100">
    <property type="match status" value="1"/>
</dbReference>
<evidence type="ECO:0000259" key="2">
    <source>
        <dbReference type="PROSITE" id="PS50846"/>
    </source>
</evidence>
<keyword evidence="1" id="KW-0479">Metal-binding</keyword>
<comment type="caution">
    <text evidence="3">The sequence shown here is derived from an EMBL/GenBank/DDBJ whole genome shotgun (WGS) entry which is preliminary data.</text>
</comment>
<dbReference type="PROSITE" id="PS01047">
    <property type="entry name" value="HMA_1"/>
    <property type="match status" value="1"/>
</dbReference>
<gene>
    <name evidence="3" type="ORF">FC47_GL000489</name>
</gene>
<name>A0A0R1P056_LIMMU</name>
<dbReference type="InterPro" id="IPR006121">
    <property type="entry name" value="HMA_dom"/>
</dbReference>
<protein>
    <recommendedName>
        <fullName evidence="2">HMA domain-containing protein</fullName>
    </recommendedName>
</protein>
<dbReference type="InterPro" id="IPR017969">
    <property type="entry name" value="Heavy-metal-associated_CS"/>
</dbReference>